<reference evidence="5 6" key="1">
    <citation type="submission" date="2012-12" db="EMBL/GenBank/DDBJ databases">
        <title>Genome assembly of Fulvivirga imtechensis AK7.</title>
        <authorList>
            <person name="Nupur N."/>
            <person name="Khatri I."/>
            <person name="Kumar R."/>
            <person name="Subramanian S."/>
            <person name="Pinnaka A."/>
        </authorList>
    </citation>
    <scope>NUCLEOTIDE SEQUENCE [LARGE SCALE GENOMIC DNA]</scope>
    <source>
        <strain evidence="5 6">AK7</strain>
    </source>
</reference>
<dbReference type="Gene3D" id="1.10.530.10">
    <property type="match status" value="1"/>
</dbReference>
<dbReference type="Proteomes" id="UP000011135">
    <property type="component" value="Unassembled WGS sequence"/>
</dbReference>
<dbReference type="SUPFAM" id="SSF53955">
    <property type="entry name" value="Lysozyme-like"/>
    <property type="match status" value="1"/>
</dbReference>
<dbReference type="Gene3D" id="3.40.190.10">
    <property type="entry name" value="Periplasmic binding protein-like II"/>
    <property type="match status" value="2"/>
</dbReference>
<dbReference type="eggNOG" id="COG4623">
    <property type="taxonomic scope" value="Bacteria"/>
</dbReference>
<dbReference type="InterPro" id="IPR001638">
    <property type="entry name" value="Solute-binding_3/MltF_N"/>
</dbReference>
<dbReference type="STRING" id="1237149.C900_03224"/>
<gene>
    <name evidence="5" type="ORF">C900_03224</name>
</gene>
<evidence type="ECO:0000256" key="2">
    <source>
        <dbReference type="ARBA" id="ARBA00022729"/>
    </source>
</evidence>
<dbReference type="AlphaFoldDB" id="L8JPQ3"/>
<dbReference type="PANTHER" id="PTHR35936">
    <property type="entry name" value="MEMBRANE-BOUND LYTIC MUREIN TRANSGLYCOSYLASE F"/>
    <property type="match status" value="1"/>
</dbReference>
<dbReference type="EMBL" id="AMZN01000047">
    <property type="protein sequence ID" value="ELR70941.1"/>
    <property type="molecule type" value="Genomic_DNA"/>
</dbReference>
<keyword evidence="3" id="KW-0998">Cell outer membrane</keyword>
<dbReference type="SMART" id="SM00062">
    <property type="entry name" value="PBPb"/>
    <property type="match status" value="1"/>
</dbReference>
<accession>L8JPQ3</accession>
<keyword evidence="6" id="KW-1185">Reference proteome</keyword>
<dbReference type="CDD" id="cd13403">
    <property type="entry name" value="MLTF-like"/>
    <property type="match status" value="1"/>
</dbReference>
<name>L8JPQ3_9BACT</name>
<proteinExistence type="predicted"/>
<organism evidence="5 6">
    <name type="scientific">Fulvivirga imtechensis AK7</name>
    <dbReference type="NCBI Taxonomy" id="1237149"/>
    <lineage>
        <taxon>Bacteria</taxon>
        <taxon>Pseudomonadati</taxon>
        <taxon>Bacteroidota</taxon>
        <taxon>Cytophagia</taxon>
        <taxon>Cytophagales</taxon>
        <taxon>Fulvivirgaceae</taxon>
        <taxon>Fulvivirga</taxon>
    </lineage>
</organism>
<dbReference type="InterPro" id="IPR008258">
    <property type="entry name" value="Transglycosylase_SLT_dom_1"/>
</dbReference>
<sequence>MFKLDKNGVTGFLQAIFLFMSLLSVVACRSGNESTGPEVVEEAAVNPVALDLDRIRERGSLIAIVDNSSTGYFLYKGQPMGYEYDLLALFAKHLKVNLEVKSTASIDKAFDMLNKGEGDVIAYSLTVTKARKKIVSFTDNHYTTRQVLVQRRPEGWRNMTREELDKALIRNQVDLIGKEVHVRKSSSYVERLQHLSQEIGGDIVIIEDRDSAETEEMIRRVAFGHIEYTVADESVAFINAAYYPDIDVKTPISFPQQIAWAVRKNAPDLLSEMNNWMADIKRQPTFNVIYKKYFQSPRASLRRAKSDFSSLGGEKISVYDDLIKVAADSIGWDWRLLASQIYQESHFDPNAKSWAGAVGLMQLVPETGQRFGARDLTNPRQSIFAGINHLKFLDKLWAKTIDDENERIKFVLASYNVGLGHVVDARELAKKYGKDPKVWDGNVEYYLFMKSKPAFFRDPVVKSGYCRGEEPVNYVKEILIRYDQYKQLINS</sequence>
<dbReference type="Pfam" id="PF01464">
    <property type="entry name" value="SLT"/>
    <property type="match status" value="1"/>
</dbReference>
<dbReference type="InterPro" id="IPR023346">
    <property type="entry name" value="Lysozyme-like_dom_sf"/>
</dbReference>
<evidence type="ECO:0000313" key="6">
    <source>
        <dbReference type="Proteomes" id="UP000011135"/>
    </source>
</evidence>
<dbReference type="PROSITE" id="PS51257">
    <property type="entry name" value="PROKAR_LIPOPROTEIN"/>
    <property type="match status" value="1"/>
</dbReference>
<evidence type="ECO:0000259" key="4">
    <source>
        <dbReference type="SMART" id="SM00062"/>
    </source>
</evidence>
<keyword evidence="3" id="KW-0472">Membrane</keyword>
<evidence type="ECO:0000256" key="3">
    <source>
        <dbReference type="ARBA" id="ARBA00023237"/>
    </source>
</evidence>
<dbReference type="Pfam" id="PF00497">
    <property type="entry name" value="SBP_bac_3"/>
    <property type="match status" value="1"/>
</dbReference>
<evidence type="ECO:0000256" key="1">
    <source>
        <dbReference type="ARBA" id="ARBA00004339"/>
    </source>
</evidence>
<comment type="subcellular location">
    <subcellularLocation>
        <location evidence="1">Cell outer membrane</location>
        <topology evidence="1">Peripheral membrane protein</topology>
    </subcellularLocation>
</comment>
<comment type="caution">
    <text evidence="5">The sequence shown here is derived from an EMBL/GenBank/DDBJ whole genome shotgun (WGS) entry which is preliminary data.</text>
</comment>
<feature type="domain" description="Solute-binding protein family 3/N-terminal" evidence="4">
    <location>
        <begin position="60"/>
        <end position="297"/>
    </location>
</feature>
<dbReference type="SUPFAM" id="SSF53850">
    <property type="entry name" value="Periplasmic binding protein-like II"/>
    <property type="match status" value="1"/>
</dbReference>
<evidence type="ECO:0000313" key="5">
    <source>
        <dbReference type="EMBL" id="ELR70941.1"/>
    </source>
</evidence>
<dbReference type="GO" id="GO:0009279">
    <property type="term" value="C:cell outer membrane"/>
    <property type="evidence" value="ECO:0007669"/>
    <property type="project" value="UniProtKB-SubCell"/>
</dbReference>
<keyword evidence="2" id="KW-0732">Signal</keyword>
<dbReference type="CDD" id="cd01009">
    <property type="entry name" value="PBP2_YfhD_N"/>
    <property type="match status" value="1"/>
</dbReference>
<protein>
    <submittedName>
        <fullName evidence="5">Transglycosylase</fullName>
    </submittedName>
</protein>